<gene>
    <name evidence="2" type="ORF">AGOR_G00043190</name>
</gene>
<evidence type="ECO:0008006" key="4">
    <source>
        <dbReference type="Google" id="ProtNLM"/>
    </source>
</evidence>
<evidence type="ECO:0000313" key="2">
    <source>
        <dbReference type="EMBL" id="KAI1902289.1"/>
    </source>
</evidence>
<evidence type="ECO:0000256" key="1">
    <source>
        <dbReference type="SAM" id="SignalP"/>
    </source>
</evidence>
<dbReference type="PANTHER" id="PTHR15218">
    <property type="entry name" value="MD-1, MD-2 - RELATED"/>
    <property type="match status" value="1"/>
</dbReference>
<dbReference type="Gene3D" id="2.60.40.770">
    <property type="match status" value="1"/>
</dbReference>
<accession>A0A8T3DY94</accession>
<dbReference type="AlphaFoldDB" id="A0A8T3DY94"/>
<organism evidence="2 3">
    <name type="scientific">Albula goreensis</name>
    <dbReference type="NCBI Taxonomy" id="1534307"/>
    <lineage>
        <taxon>Eukaryota</taxon>
        <taxon>Metazoa</taxon>
        <taxon>Chordata</taxon>
        <taxon>Craniata</taxon>
        <taxon>Vertebrata</taxon>
        <taxon>Euteleostomi</taxon>
        <taxon>Actinopterygii</taxon>
        <taxon>Neopterygii</taxon>
        <taxon>Teleostei</taxon>
        <taxon>Albuliformes</taxon>
        <taxon>Albulidae</taxon>
        <taxon>Albula</taxon>
    </lineage>
</organism>
<comment type="caution">
    <text evidence="2">The sequence shown here is derived from an EMBL/GenBank/DDBJ whole genome shotgun (WGS) entry which is preliminary data.</text>
</comment>
<dbReference type="InterPro" id="IPR039217">
    <property type="entry name" value="LY96"/>
</dbReference>
<dbReference type="GO" id="GO:0032497">
    <property type="term" value="P:detection of lipopolysaccharide"/>
    <property type="evidence" value="ECO:0007669"/>
    <property type="project" value="TreeGrafter"/>
</dbReference>
<protein>
    <recommendedName>
        <fullName evidence="4">Lymphocyte antigen 96</fullName>
    </recommendedName>
</protein>
<dbReference type="GO" id="GO:0031666">
    <property type="term" value="P:positive regulation of lipopolysaccharide-mediated signaling pathway"/>
    <property type="evidence" value="ECO:0007669"/>
    <property type="project" value="TreeGrafter"/>
</dbReference>
<dbReference type="GO" id="GO:0035662">
    <property type="term" value="F:Toll-like receptor 4 binding"/>
    <property type="evidence" value="ECO:0007669"/>
    <property type="project" value="InterPro"/>
</dbReference>
<feature type="signal peptide" evidence="1">
    <location>
        <begin position="1"/>
        <end position="17"/>
    </location>
</feature>
<keyword evidence="3" id="KW-1185">Reference proteome</keyword>
<dbReference type="PANTHER" id="PTHR15218:SF0">
    <property type="entry name" value="LYMPHOCYTE ANTIGEN 96"/>
    <property type="match status" value="1"/>
</dbReference>
<name>A0A8T3DY94_9TELE</name>
<dbReference type="Proteomes" id="UP000829720">
    <property type="component" value="Unassembled WGS sequence"/>
</dbReference>
<dbReference type="GO" id="GO:0001530">
    <property type="term" value="F:lipopolysaccharide binding"/>
    <property type="evidence" value="ECO:0007669"/>
    <property type="project" value="InterPro"/>
</dbReference>
<sequence>MLRILFVLNIIFVCGYGERRLACSSKTGELWYTCKGEGFNYISFNVEPCLQMQSVSFTLSYTIIPMKKLQHLRFKAHVWFENQLVVDFYVNDVFCEDNEVPDVKLCELVKGETLSDSIYFVNHRYPLTKGKYDMILRLTDGTGHDILTCDCTATIK</sequence>
<dbReference type="GO" id="GO:0045087">
    <property type="term" value="P:innate immune response"/>
    <property type="evidence" value="ECO:0007669"/>
    <property type="project" value="InterPro"/>
</dbReference>
<dbReference type="EMBL" id="JAERUA010000003">
    <property type="protein sequence ID" value="KAI1902289.1"/>
    <property type="molecule type" value="Genomic_DNA"/>
</dbReference>
<dbReference type="GO" id="GO:0001875">
    <property type="term" value="F:lipopolysaccharide immune receptor activity"/>
    <property type="evidence" value="ECO:0007669"/>
    <property type="project" value="TreeGrafter"/>
</dbReference>
<reference evidence="2" key="1">
    <citation type="submission" date="2021-01" db="EMBL/GenBank/DDBJ databases">
        <authorList>
            <person name="Zahm M."/>
            <person name="Roques C."/>
            <person name="Cabau C."/>
            <person name="Klopp C."/>
            <person name="Donnadieu C."/>
            <person name="Jouanno E."/>
            <person name="Lampietro C."/>
            <person name="Louis A."/>
            <person name="Herpin A."/>
            <person name="Echchiki A."/>
            <person name="Berthelot C."/>
            <person name="Parey E."/>
            <person name="Roest-Crollius H."/>
            <person name="Braasch I."/>
            <person name="Postlethwait J."/>
            <person name="Bobe J."/>
            <person name="Montfort J."/>
            <person name="Bouchez O."/>
            <person name="Begum T."/>
            <person name="Mejri S."/>
            <person name="Adams A."/>
            <person name="Chen W.-J."/>
            <person name="Guiguen Y."/>
        </authorList>
    </citation>
    <scope>NUCLEOTIDE SEQUENCE</scope>
    <source>
        <tissue evidence="2">Blood</tissue>
    </source>
</reference>
<dbReference type="OrthoDB" id="8975624at2759"/>
<feature type="chain" id="PRO_5035796854" description="Lymphocyte antigen 96" evidence="1">
    <location>
        <begin position="18"/>
        <end position="156"/>
    </location>
</feature>
<dbReference type="GO" id="GO:0034142">
    <property type="term" value="P:toll-like receptor 4 signaling pathway"/>
    <property type="evidence" value="ECO:0007669"/>
    <property type="project" value="TreeGrafter"/>
</dbReference>
<proteinExistence type="predicted"/>
<dbReference type="GO" id="GO:0046696">
    <property type="term" value="C:lipopolysaccharide receptor complex"/>
    <property type="evidence" value="ECO:0007669"/>
    <property type="project" value="TreeGrafter"/>
</dbReference>
<evidence type="ECO:0000313" key="3">
    <source>
        <dbReference type="Proteomes" id="UP000829720"/>
    </source>
</evidence>
<keyword evidence="1" id="KW-0732">Signal</keyword>